<sequence>MAPAYTPENAPVLFVGVQGDVTVKDASGKEIKLNKGDQLPTGATIVVGKNGKIVFKQADKILKYDGQGEASLNEAITQSSDASSDTEIKDLVDAAEQMTAPTTTTTVQQPLAKPVARPDTSSPTPAKQGITEPPVSVEVEQNQKAPPTATEIVAEMANRIVSNSNTIAAAFNDSETQPASFAAGTPGDSNRPPATPDVPPSAPAIKSFEPNTGSSDDHLTSVQQLTIIGSAPSGTQVTLYCDGIAVKRGVPVTSQGLWSTSWNTGKDGSFKLTATATSGTASSEPSPAFTVQVDSTPPVLEFDDPATSDNYNFVTYTKSATITGTAAPGLKFTLKQGDNSWEVSADDKGVWSHQVTGLSDGIAEFTASAASIAGAEVHKTAGLLVQSTPYDFQIHPDYGSSSTDAITNSENLSLSVKSQPGSTVIVTILGTGKQLTVNINEDGIAETTPFQLTDNRAYDIQLKTIYTSGEGESDTIQKTVTLDTIPPVITMDPHEAVYKNAEISLSGTCNEEGSTVSIKLVNIFHQDLTDSTTAKVENGVFSATVTAPEQGHYRAEVSVVDTAGNKEELLDDLYLDFMPPMPELIVQTQPKDSSTNTNPEWSGSFPHEGKLIVTFNGQQYDITVENDNTWSFKFGAPFDFGRHTVTFNGTQTGLPGKAIFEDSFSVIALHQMELSIDQAPDSRTNESLLVWKGSGAAKGAKVTLTLTPAKGNSIKEIVDADNQGSFEFTVNAPEGSYTTAITATASDYEHSSITGLPVTVDHTGPKLTDIEFKPDVDQYLLTGKAIDQFGNPEASGSVAVSLNSRQSYLGSIKNGQFSVELLNLKPDQDYKATITATDDLGNVETEVSQDFTVPALPSMTLVLDEATSSAGRIGNTPAEWKGSGAAPNAKVTLTLKPARGSEVQETTTADDKGKFAFSVEGLPEATYTPVFTASAKGFQDGQTKGNTLTVDLTGPVLTDAIFKPVSDHYALEGKATDPFGIPEAKGTVVAHLVDSGESYLGTIKDGLFNVELINLKPGQSYEAEVTPTDDLGNSGKAITQDFTVPDLPTMNLVLDESASSADRIGSTPAEWKGSVAAPNAKVTLTLKPARGSEVQETTTADDSGVFAFSVEGLPEATYTPEFTASATGHQDGQATGKTLTVDLTGPELTVNANFETGTGITTVSGTSTDPSGKVEATIDGNPYSSAIASGSYSFEVPGLTPGELYPISVTGTDDLGNVGTEVSQDFTVPALPSMTLVLDEATSSAGRIGNTPAEWKGSGAAPNAKVTLTLKPARGSEVQETTTADDKGKFAFSVEGLPEATYTPVFTASAKGFQDGQTKGNTLTVDLTGPVLTDAIFKPVSDHYALEGKATDPFGIPEAKGTVVAHLVDSGESYLGTIKDGLFNVELINLKPGQSYEAEVTPTDDLGNSGKAITQDFTVPDLPTMNLVLDESASSADRIGSTPAEWKGSVAAPNAKVTLTLKPARGNEVQETTTADDSGVFAFSVEGLPEATYTPEFTASATGHQDGQATGKTLTVDLTGPELTVNANFETGTGITTVSGTSTDPSGKVEATIDGNPYSSAIASGSYSFEVPGLTPGELYPISVTGTDDLGNVGTEVSQDFTVPALPSMTLVLDEATSSAGRIGNTPAEWKGSGAAPNAKVTLTLKPARGSEVQETTTADDKGKFAFSVEGLPEATYTPEFTASATGHQDGQATGKTLTVDLTGPELTVNANFETGTGITTVSGTSTDPSGKVEATIDGNPYSSAIASGSYSFEVPGLTPGELYPISVTGTDDLGNVGTEVSQDFTVPALPSMTLVLDEATSSAGRIGNTPAEWKGSGAAPNAMVTLTLKPAWGEVQETTTADDKGKFAFSVEGLPEATYTPEFTASATGHQDGQATGKTLTVDLTGPELTVNANFETGTGITTVSGTSTDPSGKVEATIDGNPYSSAIASGSYSFEVPGLTPGELYPISVTGTDDLGNVGTEVSQDFTVPALPTPAVEHEFSVTASSLTTDTSTMILTGTHPLENGRVRIKLDGDTIKTILPATGVISEKAVNHKWSIELNNLKNQAFEVSFEALDNSDSAHDAKALDDIAIITKTAVVNGTQHSLIESISPVSGVGAYGHNIVLKTTDKKAPWEAELVTPFKSDEATKQGIKARIKLDTSQKEPKPLKSSTDSEENGEASHSFTLNKSKLAFKPTDEFQKTATVKIKTQDGIEQFETIYVGVKTPSLQYSFDIPNTKSDSEAVTAKQQEQTTQNTFESGQVPFVSSTYPAEAKVVGTINQVPGSIGSGIQFGQGALRIQHFKDLFNDSYTICFDIKTSAKADSGSPTLPALAGYYDHEYSAETFLMGAFNDKGQIGFVSGDKKAFGEPVVADNQWHSVCLLRDMYPAEGHSHYRIMVDGKLVTMKKEGETITDNYVQVVHEVSDGTPVSAYPVHFLGGVTSSTAPEKVDFLKADLDNFTAYAFHKAVPYEASAYAHVHWDCPEGSQCAYEGELPVGLMVQELMASRLTPHCSLYLQLKPGVDKDSLGSGFTMTYKGKTVSPVPDSEAGENVYKLDDASLENLATLKLQAANPEATRLLEIHIDRTESDLVKGKDASDISTPDGIIEIDNSNYPLGSGISFGLGKKQSASPAASDPDLGLEDRHLVTEVGSTINDYDASRGIVNLNGLEALRGLVKDAGDGNRLLELMSRGTAESGTEKQVYIKHPCSLSASPAPDCSHDPLVTINTVEPNSAIHLTLEEQMTHYI</sequence>
<dbReference type="RefSeq" id="WP_061509458.1">
    <property type="nucleotide sequence ID" value="NZ_CP013251.1"/>
</dbReference>
<dbReference type="NCBIfam" id="NF033510">
    <property type="entry name" value="Ca_tandemer"/>
    <property type="match status" value="2"/>
</dbReference>
<feature type="region of interest" description="Disordered" evidence="1">
    <location>
        <begin position="100"/>
        <end position="146"/>
    </location>
</feature>
<dbReference type="PATRIC" id="fig|570277.3.peg.2332"/>
<gene>
    <name evidence="2" type="ORF">EZMO1_2164</name>
</gene>
<protein>
    <submittedName>
        <fullName evidence="2">Uncharacterized protein</fullName>
    </submittedName>
</protein>
<evidence type="ECO:0000313" key="2">
    <source>
        <dbReference type="EMBL" id="AMO56274.1"/>
    </source>
</evidence>
<dbReference type="KEGG" id="emp:EZMO1_2164"/>
<organism evidence="2 3">
    <name type="scientific">Endozoicomonas montiporae CL-33</name>
    <dbReference type="NCBI Taxonomy" id="570277"/>
    <lineage>
        <taxon>Bacteria</taxon>
        <taxon>Pseudomonadati</taxon>
        <taxon>Pseudomonadota</taxon>
        <taxon>Gammaproteobacteria</taxon>
        <taxon>Oceanospirillales</taxon>
        <taxon>Endozoicomonadaceae</taxon>
        <taxon>Endozoicomonas</taxon>
    </lineage>
</organism>
<dbReference type="SUPFAM" id="SSF49899">
    <property type="entry name" value="Concanavalin A-like lectins/glucanases"/>
    <property type="match status" value="1"/>
</dbReference>
<feature type="compositionally biased region" description="Pro residues" evidence="1">
    <location>
        <begin position="193"/>
        <end position="202"/>
    </location>
</feature>
<dbReference type="Gene3D" id="2.60.40.10">
    <property type="entry name" value="Immunoglobulins"/>
    <property type="match status" value="7"/>
</dbReference>
<dbReference type="STRING" id="570277.EZMO1_2164"/>
<reference evidence="2 3" key="1">
    <citation type="journal article" date="2016" name="Front. Microbiol.">
        <title>Genomic Insight into the Host-Endosymbiont Relationship of Endozoicomonas montiporae CL-33(T) with its Coral Host.</title>
        <authorList>
            <person name="Ding J.-Y."/>
            <person name="Shiu J.-H."/>
            <person name="Chen W.-M."/>
            <person name="Chiang Y.-R."/>
            <person name="Tang S.-L."/>
        </authorList>
    </citation>
    <scope>NUCLEOTIDE SEQUENCE [LARGE SCALE GENOMIC DNA]</scope>
    <source>
        <strain evidence="2 3">CL-33</strain>
    </source>
</reference>
<feature type="compositionally biased region" description="Polar residues" evidence="1">
    <location>
        <begin position="209"/>
        <end position="218"/>
    </location>
</feature>
<feature type="region of interest" description="Disordered" evidence="1">
    <location>
        <begin position="2136"/>
        <end position="2164"/>
    </location>
</feature>
<evidence type="ECO:0000313" key="3">
    <source>
        <dbReference type="Proteomes" id="UP000071065"/>
    </source>
</evidence>
<evidence type="ECO:0000256" key="1">
    <source>
        <dbReference type="SAM" id="MobiDB-lite"/>
    </source>
</evidence>
<dbReference type="InterPro" id="IPR013320">
    <property type="entry name" value="ConA-like_dom_sf"/>
</dbReference>
<name>A0A142BBZ8_9GAMM</name>
<dbReference type="Proteomes" id="UP000071065">
    <property type="component" value="Chromosome"/>
</dbReference>
<proteinExistence type="predicted"/>
<dbReference type="OrthoDB" id="8612583at2"/>
<dbReference type="InterPro" id="IPR013783">
    <property type="entry name" value="Ig-like_fold"/>
</dbReference>
<feature type="compositionally biased region" description="Basic and acidic residues" evidence="1">
    <location>
        <begin position="2137"/>
        <end position="2148"/>
    </location>
</feature>
<dbReference type="EMBL" id="CP013251">
    <property type="protein sequence ID" value="AMO56274.1"/>
    <property type="molecule type" value="Genomic_DNA"/>
</dbReference>
<accession>A0A142BBZ8</accession>
<feature type="region of interest" description="Disordered" evidence="1">
    <location>
        <begin position="176"/>
        <end position="218"/>
    </location>
</feature>
<dbReference type="Gene3D" id="2.60.120.200">
    <property type="match status" value="1"/>
</dbReference>